<name>A0A1Z9Z439_9GAMM</name>
<dbReference type="PANTHER" id="PTHR42695:SF5">
    <property type="entry name" value="GLUTAMINE AMIDOTRANSFERASE YLR126C-RELATED"/>
    <property type="match status" value="1"/>
</dbReference>
<evidence type="ECO:0000313" key="3">
    <source>
        <dbReference type="Proteomes" id="UP000196536"/>
    </source>
</evidence>
<dbReference type="InterPro" id="IPR044992">
    <property type="entry name" value="ChyE-like"/>
</dbReference>
<dbReference type="RefSeq" id="WP_087619880.1">
    <property type="nucleotide sequence ID" value="NZ_NEXX01000001.1"/>
</dbReference>
<dbReference type="InterPro" id="IPR029062">
    <property type="entry name" value="Class_I_gatase-like"/>
</dbReference>
<evidence type="ECO:0000313" key="2">
    <source>
        <dbReference type="EMBL" id="OUY09224.1"/>
    </source>
</evidence>
<dbReference type="GO" id="GO:0005829">
    <property type="term" value="C:cytosol"/>
    <property type="evidence" value="ECO:0007669"/>
    <property type="project" value="TreeGrafter"/>
</dbReference>
<reference evidence="2 3" key="1">
    <citation type="submission" date="2017-05" db="EMBL/GenBank/DDBJ databases">
        <title>Acinetobacter populi ANC 5415 (= PBJ7), whole genome shotgun sequencing project.</title>
        <authorList>
            <person name="Nemec A."/>
            <person name="Radolfova-Krizova L."/>
        </authorList>
    </citation>
    <scope>NUCLEOTIDE SEQUENCE [LARGE SCALE GENOMIC DNA]</scope>
    <source>
        <strain evidence="2 3">PBJ7</strain>
    </source>
</reference>
<dbReference type="EMBL" id="NEXX01000001">
    <property type="protein sequence ID" value="OUY09224.1"/>
    <property type="molecule type" value="Genomic_DNA"/>
</dbReference>
<dbReference type="AlphaFoldDB" id="A0A1Z9Z439"/>
<dbReference type="InterPro" id="IPR017926">
    <property type="entry name" value="GATASE"/>
</dbReference>
<accession>A0A1Z9Z439</accession>
<proteinExistence type="predicted"/>
<evidence type="ECO:0000259" key="1">
    <source>
        <dbReference type="Pfam" id="PF00117"/>
    </source>
</evidence>
<organism evidence="2 3">
    <name type="scientific">Acinetobacter populi</name>
    <dbReference type="NCBI Taxonomy" id="1582270"/>
    <lineage>
        <taxon>Bacteria</taxon>
        <taxon>Pseudomonadati</taxon>
        <taxon>Pseudomonadota</taxon>
        <taxon>Gammaproteobacteria</taxon>
        <taxon>Moraxellales</taxon>
        <taxon>Moraxellaceae</taxon>
        <taxon>Acinetobacter</taxon>
    </lineage>
</organism>
<feature type="domain" description="Glutamine amidotransferase" evidence="1">
    <location>
        <begin position="23"/>
        <end position="191"/>
    </location>
</feature>
<keyword evidence="3" id="KW-1185">Reference proteome</keyword>
<dbReference type="SUPFAM" id="SSF52317">
    <property type="entry name" value="Class I glutamine amidotransferase-like"/>
    <property type="match status" value="1"/>
</dbReference>
<sequence length="264" mass="29881">MKPHLRVHYFQHIAGEGFGSCEHYLREHKAQITATEFFALPPEQKLDIEALPHVEDIDLLIIMGGTMSVNDEAIYPWLVTEKRWLRRFIALGKPVIGLCLGGQMIANALGAKVTQNPEKEIGWTQVLAVDPYPEQCFQLPKTFEIMQWHGESFSLPKGAKLLATNAACVNQAYQIGRNIIGFQFHPEITPHALSIFLEDDEEILRFTGQNANLKDDLTLATLPVEAHRYKMGNDILNRAIDYVLTNQIDIPENIEDDLKWVAHG</sequence>
<dbReference type="PANTHER" id="PTHR42695">
    <property type="entry name" value="GLUTAMINE AMIDOTRANSFERASE YLR126C-RELATED"/>
    <property type="match status" value="1"/>
</dbReference>
<dbReference type="CDD" id="cd01741">
    <property type="entry name" value="GATase1_1"/>
    <property type="match status" value="1"/>
</dbReference>
<dbReference type="Pfam" id="PF00117">
    <property type="entry name" value="GATase"/>
    <property type="match status" value="1"/>
</dbReference>
<protein>
    <submittedName>
        <fullName evidence="2">GMP synthase</fullName>
    </submittedName>
</protein>
<dbReference type="Gene3D" id="3.40.50.880">
    <property type="match status" value="1"/>
</dbReference>
<gene>
    <name evidence="2" type="ORF">CAP51_04240</name>
</gene>
<comment type="caution">
    <text evidence="2">The sequence shown here is derived from an EMBL/GenBank/DDBJ whole genome shotgun (WGS) entry which is preliminary data.</text>
</comment>
<dbReference type="Proteomes" id="UP000196536">
    <property type="component" value="Unassembled WGS sequence"/>
</dbReference>
<dbReference type="PROSITE" id="PS51273">
    <property type="entry name" value="GATASE_TYPE_1"/>
    <property type="match status" value="1"/>
</dbReference>
<dbReference type="OrthoDB" id="9813383at2"/>